<evidence type="ECO:0000259" key="2">
    <source>
        <dbReference type="PROSITE" id="PS51725"/>
    </source>
</evidence>
<organism evidence="3 4">
    <name type="scientific">Kingella potus</name>
    <dbReference type="NCBI Taxonomy" id="265175"/>
    <lineage>
        <taxon>Bacteria</taxon>
        <taxon>Pseudomonadati</taxon>
        <taxon>Pseudomonadota</taxon>
        <taxon>Betaproteobacteria</taxon>
        <taxon>Neisseriales</taxon>
        <taxon>Neisseriaceae</taxon>
        <taxon>Kingella</taxon>
    </lineage>
</organism>
<dbReference type="Pfam" id="PF03992">
    <property type="entry name" value="ABM"/>
    <property type="match status" value="2"/>
</dbReference>
<dbReference type="SUPFAM" id="SSF54909">
    <property type="entry name" value="Dimeric alpha+beta barrel"/>
    <property type="match status" value="2"/>
</dbReference>
<feature type="signal peptide" evidence="1">
    <location>
        <begin position="1"/>
        <end position="19"/>
    </location>
</feature>
<name>A0A377R4P2_9NEIS</name>
<protein>
    <submittedName>
        <fullName evidence="3">Autoinducer-2 (AI-2) modifying protein LsrG</fullName>
    </submittedName>
</protein>
<reference evidence="3 4" key="1">
    <citation type="submission" date="2018-06" db="EMBL/GenBank/DDBJ databases">
        <authorList>
            <consortium name="Pathogen Informatics"/>
            <person name="Doyle S."/>
        </authorList>
    </citation>
    <scope>NUCLEOTIDE SEQUENCE [LARGE SCALE GENOMIC DNA]</scope>
    <source>
        <strain evidence="3 4">NCTC13336</strain>
    </source>
</reference>
<keyword evidence="1" id="KW-0732">Signal</keyword>
<accession>A0A377R4P2</accession>
<dbReference type="Proteomes" id="UP000254293">
    <property type="component" value="Unassembled WGS sequence"/>
</dbReference>
<dbReference type="EMBL" id="UGJJ01000002">
    <property type="protein sequence ID" value="STR02515.1"/>
    <property type="molecule type" value="Genomic_DNA"/>
</dbReference>
<feature type="domain" description="ABM" evidence="2">
    <location>
        <begin position="129"/>
        <end position="218"/>
    </location>
</feature>
<dbReference type="InterPro" id="IPR011008">
    <property type="entry name" value="Dimeric_a/b-barrel"/>
</dbReference>
<proteinExistence type="predicted"/>
<dbReference type="PROSITE" id="PS51725">
    <property type="entry name" value="ABM"/>
    <property type="match status" value="2"/>
</dbReference>
<sequence length="235" mass="26386">MMKKLAILMTALFTLSAHAAPVFNIFELGIAHGKTARYDAVGKHNIRTSIATEQGTLAMYSVKQKANPNMVYMVELYADDAAYQVHRKSPQYAEFVKQSPQILTEHKVKFDTVLQFAGDKKITQTADTKTNFVSVSVKPEHAAAFKAIVLDEMAQSLQKENGVLAMYAATDAKQPEKWYFFEIYASEAAYQSRRATPHFQKYLNETQNMIADTKVYVISPSELGNQGGQLWTAER</sequence>
<dbReference type="Gene3D" id="3.30.70.100">
    <property type="match status" value="1"/>
</dbReference>
<dbReference type="InterPro" id="IPR007138">
    <property type="entry name" value="ABM_dom"/>
</dbReference>
<dbReference type="PANTHER" id="PTHR33336">
    <property type="entry name" value="QUINOL MONOOXYGENASE YGIN-RELATED"/>
    <property type="match status" value="1"/>
</dbReference>
<evidence type="ECO:0000313" key="3">
    <source>
        <dbReference type="EMBL" id="STR02515.1"/>
    </source>
</evidence>
<dbReference type="GO" id="GO:0003824">
    <property type="term" value="F:catalytic activity"/>
    <property type="evidence" value="ECO:0007669"/>
    <property type="project" value="TreeGrafter"/>
</dbReference>
<feature type="domain" description="ABM" evidence="2">
    <location>
        <begin position="22"/>
        <end position="114"/>
    </location>
</feature>
<dbReference type="RefSeq" id="WP_218564335.1">
    <property type="nucleotide sequence ID" value="NZ_CP091516.1"/>
</dbReference>
<dbReference type="PANTHER" id="PTHR33336:SF3">
    <property type="entry name" value="ABM DOMAIN-CONTAINING PROTEIN"/>
    <property type="match status" value="1"/>
</dbReference>
<keyword evidence="4" id="KW-1185">Reference proteome</keyword>
<evidence type="ECO:0000313" key="4">
    <source>
        <dbReference type="Proteomes" id="UP000254293"/>
    </source>
</evidence>
<dbReference type="InterPro" id="IPR050744">
    <property type="entry name" value="AI-2_Isomerase_LsrG"/>
</dbReference>
<dbReference type="AlphaFoldDB" id="A0A377R4P2"/>
<gene>
    <name evidence="3" type="ORF">NCTC13336_01391</name>
</gene>
<feature type="chain" id="PRO_5016787706" evidence="1">
    <location>
        <begin position="20"/>
        <end position="235"/>
    </location>
</feature>
<evidence type="ECO:0000256" key="1">
    <source>
        <dbReference type="SAM" id="SignalP"/>
    </source>
</evidence>